<dbReference type="InterPro" id="IPR039426">
    <property type="entry name" value="TonB-dep_rcpt-like"/>
</dbReference>
<dbReference type="CDD" id="cd01347">
    <property type="entry name" value="ligand_gated_channel"/>
    <property type="match status" value="1"/>
</dbReference>
<evidence type="ECO:0000259" key="17">
    <source>
        <dbReference type="Pfam" id="PF07715"/>
    </source>
</evidence>
<feature type="region of interest" description="Disordered" evidence="15">
    <location>
        <begin position="1"/>
        <end position="26"/>
    </location>
</feature>
<keyword evidence="4" id="KW-0410">Iron transport</keyword>
<keyword evidence="3 12" id="KW-1134">Transmembrane beta strand</keyword>
<dbReference type="Pfam" id="PF00593">
    <property type="entry name" value="TonB_dep_Rec_b-barrel"/>
    <property type="match status" value="1"/>
</dbReference>
<feature type="short sequence motif" description="TonB C-terminal box" evidence="13">
    <location>
        <begin position="696"/>
        <end position="713"/>
    </location>
</feature>
<evidence type="ECO:0000256" key="2">
    <source>
        <dbReference type="ARBA" id="ARBA00022448"/>
    </source>
</evidence>
<evidence type="ECO:0000256" key="3">
    <source>
        <dbReference type="ARBA" id="ARBA00022452"/>
    </source>
</evidence>
<proteinExistence type="inferred from homology"/>
<evidence type="ECO:0000256" key="12">
    <source>
        <dbReference type="PROSITE-ProRule" id="PRU01360"/>
    </source>
</evidence>
<feature type="domain" description="TonB-dependent receptor plug" evidence="17">
    <location>
        <begin position="40"/>
        <end position="141"/>
    </location>
</feature>
<evidence type="ECO:0000259" key="16">
    <source>
        <dbReference type="Pfam" id="PF00593"/>
    </source>
</evidence>
<evidence type="ECO:0000256" key="11">
    <source>
        <dbReference type="ARBA" id="ARBA00023237"/>
    </source>
</evidence>
<dbReference type="InterPro" id="IPR012910">
    <property type="entry name" value="Plug_dom"/>
</dbReference>
<comment type="similarity">
    <text evidence="12 14">Belongs to the TonB-dependent receptor family.</text>
</comment>
<keyword evidence="7" id="KW-0408">Iron</keyword>
<dbReference type="EMBL" id="JACIJC010000001">
    <property type="protein sequence ID" value="MBB5684800.1"/>
    <property type="molecule type" value="Genomic_DNA"/>
</dbReference>
<dbReference type="PANTHER" id="PTHR32552">
    <property type="entry name" value="FERRICHROME IRON RECEPTOR-RELATED"/>
    <property type="match status" value="1"/>
</dbReference>
<evidence type="ECO:0000313" key="19">
    <source>
        <dbReference type="Proteomes" id="UP000549617"/>
    </source>
</evidence>
<dbReference type="AlphaFoldDB" id="A0A7W9EEA7"/>
<evidence type="ECO:0000256" key="7">
    <source>
        <dbReference type="ARBA" id="ARBA00023004"/>
    </source>
</evidence>
<comment type="subcellular location">
    <subcellularLocation>
        <location evidence="1 12">Cell outer membrane</location>
        <topology evidence="1 12">Multi-pass membrane protein</topology>
    </subcellularLocation>
</comment>
<dbReference type="Gene3D" id="2.40.170.20">
    <property type="entry name" value="TonB-dependent receptor, beta-barrel domain"/>
    <property type="match status" value="1"/>
</dbReference>
<dbReference type="RefSeq" id="WP_184015414.1">
    <property type="nucleotide sequence ID" value="NZ_JACIJC010000001.1"/>
</dbReference>
<sequence length="713" mass="77429">MSLASAFPAMAQEPSATDAGEADAPGSEIVVTARKRSERLSDVPESIAAFSGDTLTRNAVTTINDLGRQTPGLTLTRRQDNTANVVLRGVGSLGSVQGVGFYIDDVQNFTDTTARLEDIGHVEILKGPQGTLYGGSTIGGAIRYVAKIPDFEQAGQVKVEMGERNYQDIFGTLNIPIVDGKVAARIAGSFTHDDGYLPNQNLGGVPNSEMREFAAKGQLLLKPSEDLTALFTLRYRRTTGAYGSYTRNNDVQTPNYESNTSFIPNSKITTWAGIANLTYDFGGVALTSITSYTQQNRIVATDADYTSTAFAPTAVTQLAGYTDDKRPTKILTQEFRLTSETSDRFDWIAGLYGARIDNLTVQGTNGGLSINNGPVRPYLERTTRQDDVAAFGTANMHFGNLTVGGGLRLLHTKYSYTPMRTNGVVQNPIVTQSVAFTAVLPKLSVSYKVDGGPLIYGSVAEGWESGKISIDASVPGTYKPEKAWTGELGIKGELAGNLNYELAAYYTRYLARQIQTRTLDPIINVVIERVDNIGTSINKGLEASLAWTPVQRLSLNAAGGYLDAKWKKGSFTYAEAGTRILRTIDLAGKQVPNAPHWTFNFGGTYTLPISNDVELELHGDASYNDSFIWRLTPHGASNINPSYWVSNARVALRQIDGNWEFAARVENLFDVRYFTEFAPQYFGAQNADGSCNGCHLGSVSSPRRFVASAMLKF</sequence>
<keyword evidence="19" id="KW-1185">Reference proteome</keyword>
<dbReference type="InterPro" id="IPR036942">
    <property type="entry name" value="Beta-barrel_TonB_sf"/>
</dbReference>
<dbReference type="Pfam" id="PF07715">
    <property type="entry name" value="Plug"/>
    <property type="match status" value="1"/>
</dbReference>
<gene>
    <name evidence="18" type="ORF">FHS49_000791</name>
</gene>
<dbReference type="PANTHER" id="PTHR32552:SF81">
    <property type="entry name" value="TONB-DEPENDENT OUTER MEMBRANE RECEPTOR"/>
    <property type="match status" value="1"/>
</dbReference>
<dbReference type="InterPro" id="IPR000531">
    <property type="entry name" value="Beta-barrel_TonB"/>
</dbReference>
<dbReference type="GO" id="GO:0006826">
    <property type="term" value="P:iron ion transport"/>
    <property type="evidence" value="ECO:0007669"/>
    <property type="project" value="UniProtKB-KW"/>
</dbReference>
<keyword evidence="6" id="KW-0732">Signal</keyword>
<evidence type="ECO:0000256" key="14">
    <source>
        <dbReference type="RuleBase" id="RU003357"/>
    </source>
</evidence>
<comment type="caution">
    <text evidence="18">The sequence shown here is derived from an EMBL/GenBank/DDBJ whole genome shotgun (WGS) entry which is preliminary data.</text>
</comment>
<keyword evidence="5 12" id="KW-0812">Transmembrane</keyword>
<dbReference type="PROSITE" id="PS52016">
    <property type="entry name" value="TONB_DEPENDENT_REC_3"/>
    <property type="match status" value="1"/>
</dbReference>
<dbReference type="Proteomes" id="UP000549617">
    <property type="component" value="Unassembled WGS sequence"/>
</dbReference>
<dbReference type="SUPFAM" id="SSF56935">
    <property type="entry name" value="Porins"/>
    <property type="match status" value="1"/>
</dbReference>
<keyword evidence="2 12" id="KW-0813">Transport</keyword>
<organism evidence="18 19">
    <name type="scientific">Sphingobium boeckii</name>
    <dbReference type="NCBI Taxonomy" id="1082345"/>
    <lineage>
        <taxon>Bacteria</taxon>
        <taxon>Pseudomonadati</taxon>
        <taxon>Pseudomonadota</taxon>
        <taxon>Alphaproteobacteria</taxon>
        <taxon>Sphingomonadales</taxon>
        <taxon>Sphingomonadaceae</taxon>
        <taxon>Sphingobium</taxon>
    </lineage>
</organism>
<keyword evidence="8" id="KW-0406">Ion transport</keyword>
<keyword evidence="9 14" id="KW-0798">TonB box</keyword>
<evidence type="ECO:0000256" key="8">
    <source>
        <dbReference type="ARBA" id="ARBA00023065"/>
    </source>
</evidence>
<accession>A0A7W9EEA7</accession>
<keyword evidence="18" id="KW-0675">Receptor</keyword>
<evidence type="ECO:0000256" key="9">
    <source>
        <dbReference type="ARBA" id="ARBA00023077"/>
    </source>
</evidence>
<name>A0A7W9EEA7_9SPHN</name>
<evidence type="ECO:0000256" key="10">
    <source>
        <dbReference type="ARBA" id="ARBA00023136"/>
    </source>
</evidence>
<keyword evidence="11 12" id="KW-0998">Cell outer membrane</keyword>
<evidence type="ECO:0000256" key="1">
    <source>
        <dbReference type="ARBA" id="ARBA00004571"/>
    </source>
</evidence>
<protein>
    <submittedName>
        <fullName evidence="18">Iron complex outermembrane receptor protein</fullName>
    </submittedName>
</protein>
<evidence type="ECO:0000256" key="13">
    <source>
        <dbReference type="PROSITE-ProRule" id="PRU10144"/>
    </source>
</evidence>
<reference evidence="18 19" key="1">
    <citation type="submission" date="2020-08" db="EMBL/GenBank/DDBJ databases">
        <title>Genomic Encyclopedia of Type Strains, Phase IV (KMG-IV): sequencing the most valuable type-strain genomes for metagenomic binning, comparative biology and taxonomic classification.</title>
        <authorList>
            <person name="Goeker M."/>
        </authorList>
    </citation>
    <scope>NUCLEOTIDE SEQUENCE [LARGE SCALE GENOMIC DNA]</scope>
    <source>
        <strain evidence="18 19">DSM 25079</strain>
    </source>
</reference>
<evidence type="ECO:0000256" key="6">
    <source>
        <dbReference type="ARBA" id="ARBA00022729"/>
    </source>
</evidence>
<evidence type="ECO:0000313" key="18">
    <source>
        <dbReference type="EMBL" id="MBB5684800.1"/>
    </source>
</evidence>
<evidence type="ECO:0000256" key="15">
    <source>
        <dbReference type="SAM" id="MobiDB-lite"/>
    </source>
</evidence>
<keyword evidence="10 12" id="KW-0472">Membrane</keyword>
<dbReference type="PROSITE" id="PS01156">
    <property type="entry name" value="TONB_DEPENDENT_REC_2"/>
    <property type="match status" value="1"/>
</dbReference>
<feature type="domain" description="TonB-dependent receptor-like beta-barrel" evidence="16">
    <location>
        <begin position="235"/>
        <end position="668"/>
    </location>
</feature>
<dbReference type="InterPro" id="IPR010917">
    <property type="entry name" value="TonB_rcpt_CS"/>
</dbReference>
<dbReference type="GO" id="GO:0009279">
    <property type="term" value="C:cell outer membrane"/>
    <property type="evidence" value="ECO:0007669"/>
    <property type="project" value="UniProtKB-SubCell"/>
</dbReference>
<evidence type="ECO:0000256" key="5">
    <source>
        <dbReference type="ARBA" id="ARBA00022692"/>
    </source>
</evidence>
<evidence type="ECO:0000256" key="4">
    <source>
        <dbReference type="ARBA" id="ARBA00022496"/>
    </source>
</evidence>